<reference evidence="4" key="1">
    <citation type="journal article" date="2019" name="Int. J. Syst. Evol. Microbiol.">
        <title>The Global Catalogue of Microorganisms (GCM) 10K type strain sequencing project: providing services to taxonomists for standard genome sequencing and annotation.</title>
        <authorList>
            <consortium name="The Broad Institute Genomics Platform"/>
            <consortium name="The Broad Institute Genome Sequencing Center for Infectious Disease"/>
            <person name="Wu L."/>
            <person name="Ma J."/>
        </authorList>
    </citation>
    <scope>NUCLEOTIDE SEQUENCE [LARGE SCALE GENOMIC DNA]</scope>
    <source>
        <strain evidence="4">CGMCC 4.7152</strain>
    </source>
</reference>
<dbReference type="PROSITE" id="PS50887">
    <property type="entry name" value="GGDEF"/>
    <property type="match status" value="1"/>
</dbReference>
<dbReference type="NCBIfam" id="TIGR00254">
    <property type="entry name" value="GGDEF"/>
    <property type="match status" value="1"/>
</dbReference>
<name>A0ABV9WEA3_9ACTN</name>
<dbReference type="InterPro" id="IPR029787">
    <property type="entry name" value="Nucleotide_cyclase"/>
</dbReference>
<dbReference type="EMBL" id="JBHSIU010000111">
    <property type="protein sequence ID" value="MFC5007061.1"/>
    <property type="molecule type" value="Genomic_DNA"/>
</dbReference>
<accession>A0ABV9WEA3</accession>
<dbReference type="Proteomes" id="UP001595912">
    <property type="component" value="Unassembled WGS sequence"/>
</dbReference>
<comment type="caution">
    <text evidence="3">The sequence shown here is derived from an EMBL/GenBank/DDBJ whole genome shotgun (WGS) entry which is preliminary data.</text>
</comment>
<dbReference type="RefSeq" id="WP_380127712.1">
    <property type="nucleotide sequence ID" value="NZ_JBHSIU010000111.1"/>
</dbReference>
<dbReference type="SMART" id="SM00267">
    <property type="entry name" value="GGDEF"/>
    <property type="match status" value="1"/>
</dbReference>
<dbReference type="PANTHER" id="PTHR45138">
    <property type="entry name" value="REGULATORY COMPONENTS OF SENSORY TRANSDUCTION SYSTEM"/>
    <property type="match status" value="1"/>
</dbReference>
<evidence type="ECO:0000256" key="1">
    <source>
        <dbReference type="SAM" id="MobiDB-lite"/>
    </source>
</evidence>
<dbReference type="InterPro" id="IPR000160">
    <property type="entry name" value="GGDEF_dom"/>
</dbReference>
<feature type="compositionally biased region" description="Pro residues" evidence="1">
    <location>
        <begin position="265"/>
        <end position="285"/>
    </location>
</feature>
<gene>
    <name evidence="3" type="ORF">ACFPIJ_55805</name>
</gene>
<evidence type="ECO:0000259" key="2">
    <source>
        <dbReference type="PROSITE" id="PS50887"/>
    </source>
</evidence>
<proteinExistence type="predicted"/>
<feature type="region of interest" description="Disordered" evidence="1">
    <location>
        <begin position="237"/>
        <end position="291"/>
    </location>
</feature>
<organism evidence="3 4">
    <name type="scientific">Dactylosporangium cerinum</name>
    <dbReference type="NCBI Taxonomy" id="1434730"/>
    <lineage>
        <taxon>Bacteria</taxon>
        <taxon>Bacillati</taxon>
        <taxon>Actinomycetota</taxon>
        <taxon>Actinomycetes</taxon>
        <taxon>Micromonosporales</taxon>
        <taxon>Micromonosporaceae</taxon>
        <taxon>Dactylosporangium</taxon>
    </lineage>
</organism>
<dbReference type="CDD" id="cd01949">
    <property type="entry name" value="GGDEF"/>
    <property type="match status" value="1"/>
</dbReference>
<dbReference type="Gene3D" id="3.30.70.270">
    <property type="match status" value="1"/>
</dbReference>
<sequence>MPDLQLLGRTLRRTRPCVALLIHALVLIALSTGPVTLPAVVCCAGSALLVTALIVAESRLVEALVELDELCEVIGELRAELTESSTDPVTGLPLRRIAEQRLAEAHTAGETVTIALIDVDDMHGVNEHYGHEGGDLYLAGIAWLLTDIADRHGMTDLVSRIGGDEFVLISSRSPHAVAAALSTALASTIRLGDGTLQAKFSAGIHHTNLTGVEPGTALGCADLAMYFAKRHGGGVAVYDASRDGTPSANTAQPRRRSRDRSPTPATQPPTSTPPVPTVSPTPPLPDGSGRHALAAATGERGRVTMAAQMSAAPSSPSCWSCGTQSPLVPDGVRRCAHCGAGLVFDGVGGWISPAEQLHRRAAEATARRVAVSVRLVAEAGPTLALSAPAGWSVTAAVPVIDGALHSIAVHPPVGSVDATAYLIPDIELHHHSNDRAGDAEHTRHPLHPDSTARTEWTVRVHNRAEGVDFPLYTDGGARAALFRTAADACTAAVHALRIEIAAAQRR</sequence>
<evidence type="ECO:0000313" key="3">
    <source>
        <dbReference type="EMBL" id="MFC5007061.1"/>
    </source>
</evidence>
<dbReference type="Pfam" id="PF00990">
    <property type="entry name" value="GGDEF"/>
    <property type="match status" value="1"/>
</dbReference>
<feature type="domain" description="GGDEF" evidence="2">
    <location>
        <begin position="110"/>
        <end position="240"/>
    </location>
</feature>
<keyword evidence="4" id="KW-1185">Reference proteome</keyword>
<dbReference type="PANTHER" id="PTHR45138:SF24">
    <property type="entry name" value="DIGUANYLATE CYCLASE DGCC-RELATED"/>
    <property type="match status" value="1"/>
</dbReference>
<evidence type="ECO:0000313" key="4">
    <source>
        <dbReference type="Proteomes" id="UP001595912"/>
    </source>
</evidence>
<protein>
    <submittedName>
        <fullName evidence="3">GGDEF domain-containing protein</fullName>
    </submittedName>
</protein>
<dbReference type="InterPro" id="IPR043128">
    <property type="entry name" value="Rev_trsase/Diguanyl_cyclase"/>
</dbReference>
<dbReference type="SUPFAM" id="SSF55073">
    <property type="entry name" value="Nucleotide cyclase"/>
    <property type="match status" value="1"/>
</dbReference>
<dbReference type="InterPro" id="IPR050469">
    <property type="entry name" value="Diguanylate_Cyclase"/>
</dbReference>